<gene>
    <name evidence="1" type="ORF">FB466_0357</name>
</gene>
<dbReference type="Proteomes" id="UP000318331">
    <property type="component" value="Unassembled WGS sequence"/>
</dbReference>
<sequence length="39" mass="4253">MQFCFYCARWVAFIVSFLCVVRVDSLAKGLPGAVLVGVS</sequence>
<keyword evidence="2" id="KW-1185">Reference proteome</keyword>
<evidence type="ECO:0000313" key="1">
    <source>
        <dbReference type="EMBL" id="TQM65553.1"/>
    </source>
</evidence>
<comment type="caution">
    <text evidence="1">The sequence shown here is derived from an EMBL/GenBank/DDBJ whole genome shotgun (WGS) entry which is preliminary data.</text>
</comment>
<protein>
    <submittedName>
        <fullName evidence="1">Uncharacterized protein</fullName>
    </submittedName>
</protein>
<evidence type="ECO:0000313" key="2">
    <source>
        <dbReference type="Proteomes" id="UP000318331"/>
    </source>
</evidence>
<organism evidence="1 2">
    <name type="scientific">Klugiella xanthotipulae</name>
    <dbReference type="NCBI Taxonomy" id="244735"/>
    <lineage>
        <taxon>Bacteria</taxon>
        <taxon>Bacillati</taxon>
        <taxon>Actinomycetota</taxon>
        <taxon>Actinomycetes</taxon>
        <taxon>Micrococcales</taxon>
        <taxon>Microbacteriaceae</taxon>
        <taxon>Klugiella</taxon>
    </lineage>
</organism>
<accession>A0A543I4M8</accession>
<proteinExistence type="predicted"/>
<dbReference type="AlphaFoldDB" id="A0A543I4M8"/>
<name>A0A543I4M8_9MICO</name>
<dbReference type="EMBL" id="VFPN01000001">
    <property type="protein sequence ID" value="TQM65553.1"/>
    <property type="molecule type" value="Genomic_DNA"/>
</dbReference>
<reference evidence="1 2" key="1">
    <citation type="submission" date="2019-06" db="EMBL/GenBank/DDBJ databases">
        <title>Sequencing the genomes of 1000 actinobacteria strains.</title>
        <authorList>
            <person name="Klenk H.-P."/>
        </authorList>
    </citation>
    <scope>NUCLEOTIDE SEQUENCE [LARGE SCALE GENOMIC DNA]</scope>
    <source>
        <strain evidence="1 2">DSM 18031</strain>
    </source>
</reference>